<dbReference type="EC" id="4.1.2.40" evidence="3"/>
<dbReference type="PANTHER" id="PTHR39340">
    <property type="entry name" value="SULFOFRUCTOSEPHOSPHATE ALDOLASE"/>
    <property type="match status" value="1"/>
</dbReference>
<dbReference type="AlphaFoldDB" id="A0A2H5XC09"/>
<evidence type="ECO:0000313" key="4">
    <source>
        <dbReference type="Proteomes" id="UP000236173"/>
    </source>
</evidence>
<name>A0A2H5XC09_9BACT</name>
<comment type="caution">
    <text evidence="3">The sequence shown here is derived from an EMBL/GenBank/DDBJ whole genome shotgun (WGS) entry which is preliminary data.</text>
</comment>
<protein>
    <submittedName>
        <fullName evidence="3">Tagatose 1,6-diphosphate aldolase</fullName>
        <ecNumber evidence="3">4.1.2.40</ecNumber>
    </submittedName>
</protein>
<dbReference type="InterPro" id="IPR002915">
    <property type="entry name" value="DeoC/FbaB/LacD_aldolase"/>
</dbReference>
<dbReference type="NCBIfam" id="NF009498">
    <property type="entry name" value="PRK12858.1"/>
    <property type="match status" value="1"/>
</dbReference>
<dbReference type="SMART" id="SM01133">
    <property type="entry name" value="DeoC"/>
    <property type="match status" value="1"/>
</dbReference>
<dbReference type="EMBL" id="BEHT01000014">
    <property type="protein sequence ID" value="GBC98716.1"/>
    <property type="molecule type" value="Genomic_DNA"/>
</dbReference>
<dbReference type="GO" id="GO:0009025">
    <property type="term" value="F:tagatose-bisphosphate aldolase activity"/>
    <property type="evidence" value="ECO:0007669"/>
    <property type="project" value="UniProtKB-EC"/>
</dbReference>
<sequence length="365" mass="41332">MPTALSAGKWQRLRSLTDEHGRFKMMAIDQRDSMRDAVRKKLGELSADDMFRHVARIKELVTKHLAVYATAVLTDPVYGYPYSIQHLPPRVGLLLAYEESPPQRVEVNGNRERRATLIAGWSVEKAVRAGADAIKLLVHYRPDASEATCRHQRDIVRQVGEECERYDVPFLLEFTGYDLTPGETKTPEYARKRPHIVIESVREFSKPEYKVDILKVEFPADLKFVKEFANGAFDGQERPAVYTLKDVERFCHELNDAAGSPWVILSAGVDIEEFLVQVALACEAGASGFLCGRAIWKGVLEQFPDEARMEAWLVTEGAYNFVRANAYAETARPWFEHPKFGGQIELHGKSPNWYAEYAAPTALVR</sequence>
<evidence type="ECO:0000256" key="2">
    <source>
        <dbReference type="ARBA" id="ARBA00023239"/>
    </source>
</evidence>
<reference evidence="4" key="1">
    <citation type="submission" date="2017-09" db="EMBL/GenBank/DDBJ databases">
        <title>Metaegenomics of thermophilic ammonia-oxidizing enrichment culture.</title>
        <authorList>
            <person name="Kato S."/>
            <person name="Suzuki K."/>
        </authorList>
    </citation>
    <scope>NUCLEOTIDE SEQUENCE [LARGE SCALE GENOMIC DNA]</scope>
</reference>
<proteinExistence type="inferred from homology"/>
<dbReference type="GO" id="GO:0061595">
    <property type="term" value="F:6-deoxy-6-sulfofructose-1-phosphate aldolase activity"/>
    <property type="evidence" value="ECO:0007669"/>
    <property type="project" value="TreeGrafter"/>
</dbReference>
<organism evidence="3 4">
    <name type="scientific">Candidatus Fervidibacter japonicus</name>
    <dbReference type="NCBI Taxonomy" id="2035412"/>
    <lineage>
        <taxon>Bacteria</taxon>
        <taxon>Candidatus Fervidibacterota</taxon>
        <taxon>Candidatus Fervidibacter</taxon>
    </lineage>
</organism>
<dbReference type="Pfam" id="PF01791">
    <property type="entry name" value="DeoC"/>
    <property type="match status" value="1"/>
</dbReference>
<accession>A0A2H5XC09</accession>
<dbReference type="GO" id="GO:1902777">
    <property type="term" value="P:6-sulfoquinovose(1-) catabolic process"/>
    <property type="evidence" value="ECO:0007669"/>
    <property type="project" value="TreeGrafter"/>
</dbReference>
<dbReference type="Gene3D" id="3.20.20.70">
    <property type="entry name" value="Aldolase class I"/>
    <property type="match status" value="1"/>
</dbReference>
<dbReference type="SUPFAM" id="SSF51569">
    <property type="entry name" value="Aldolase"/>
    <property type="match status" value="1"/>
</dbReference>
<dbReference type="PANTHER" id="PTHR39340:SF1">
    <property type="entry name" value="SULFOFRUCTOSEPHOSPHATE ALDOLASE"/>
    <property type="match status" value="1"/>
</dbReference>
<dbReference type="InterPro" id="IPR050552">
    <property type="entry name" value="LacD_aldolase"/>
</dbReference>
<evidence type="ECO:0000256" key="1">
    <source>
        <dbReference type="ARBA" id="ARBA00008679"/>
    </source>
</evidence>
<gene>
    <name evidence="3" type="primary">lacD</name>
    <name evidence="3" type="ORF">HRbin17_01230</name>
</gene>
<keyword evidence="2 3" id="KW-0456">Lyase</keyword>
<comment type="similarity">
    <text evidence="1">Belongs to the aldolase LacD family.</text>
</comment>
<dbReference type="InterPro" id="IPR013785">
    <property type="entry name" value="Aldolase_TIM"/>
</dbReference>
<evidence type="ECO:0000313" key="3">
    <source>
        <dbReference type="EMBL" id="GBC98716.1"/>
    </source>
</evidence>
<dbReference type="Proteomes" id="UP000236173">
    <property type="component" value="Unassembled WGS sequence"/>
</dbReference>